<evidence type="ECO:0000256" key="2">
    <source>
        <dbReference type="SAM" id="Coils"/>
    </source>
</evidence>
<evidence type="ECO:0000313" key="5">
    <source>
        <dbReference type="EMBL" id="KAJ3606126.1"/>
    </source>
</evidence>
<feature type="domain" description="Translin-associated factor X-interacting protein 1 N-terminal" evidence="4">
    <location>
        <begin position="40"/>
        <end position="140"/>
    </location>
</feature>
<dbReference type="OrthoDB" id="261426at2759"/>
<sequence length="381" mass="43902">MAFILTPWRSYCFTCQVSDERDHYLYWGPGKKPTLLKQLEGYIKKELNTLGSAEPQRQELKLQVYCNAFARLIEEFTIYQPLLLRLQDRIKELKQLESRMRLVTEECDRKVQRRWDDGQAQVRALQEANRQLQKDMDEAREREETQNVVRDLATQYQQYREEQNSCRLLLFKLSLCSCLPAEEDKDQHAYEEDKDPVMLRLALKACRADLTKAHAELAGIRAERGQVVPRWDWDALEQKHECTLLQLKSLQEDLDQLKSEHDAPLEVDQRDATQAKSQQEGDGEDGSQALKGAREPSLDERPLDIDQLREQLDGKGLVSVADLHAALKSLRPALESAAIDQTLSLAFQVDKEELDQNRPQLDTEVLLQRLAVSPMTGPPPP</sequence>
<dbReference type="InterPro" id="IPR032755">
    <property type="entry name" value="TSNAXIP1_N"/>
</dbReference>
<keyword evidence="1 2" id="KW-0175">Coiled coil</keyword>
<reference evidence="5" key="1">
    <citation type="submission" date="2022-07" db="EMBL/GenBank/DDBJ databases">
        <title>Chromosome-level genome of Muraenolepis orangiensis.</title>
        <authorList>
            <person name="Kim J."/>
        </authorList>
    </citation>
    <scope>NUCLEOTIDE SEQUENCE</scope>
    <source>
        <strain evidence="5">KU_S4_2022</strain>
        <tissue evidence="5">Muscle</tissue>
    </source>
</reference>
<dbReference type="AlphaFoldDB" id="A0A9Q0EG28"/>
<gene>
    <name evidence="5" type="ORF">NHX12_025647</name>
</gene>
<evidence type="ECO:0000256" key="3">
    <source>
        <dbReference type="SAM" id="MobiDB-lite"/>
    </source>
</evidence>
<dbReference type="Proteomes" id="UP001148018">
    <property type="component" value="Unassembled WGS sequence"/>
</dbReference>
<dbReference type="Pfam" id="PF15739">
    <property type="entry name" value="TSNAXIP1_N"/>
    <property type="match status" value="1"/>
</dbReference>
<evidence type="ECO:0000259" key="4">
    <source>
        <dbReference type="Pfam" id="PF15739"/>
    </source>
</evidence>
<feature type="compositionally biased region" description="Basic and acidic residues" evidence="3">
    <location>
        <begin position="292"/>
        <end position="302"/>
    </location>
</feature>
<feature type="coiled-coil region" evidence="2">
    <location>
        <begin position="86"/>
        <end position="162"/>
    </location>
</feature>
<evidence type="ECO:0000256" key="1">
    <source>
        <dbReference type="ARBA" id="ARBA00023054"/>
    </source>
</evidence>
<organism evidence="5 6">
    <name type="scientific">Muraenolepis orangiensis</name>
    <name type="common">Patagonian moray cod</name>
    <dbReference type="NCBI Taxonomy" id="630683"/>
    <lineage>
        <taxon>Eukaryota</taxon>
        <taxon>Metazoa</taxon>
        <taxon>Chordata</taxon>
        <taxon>Craniata</taxon>
        <taxon>Vertebrata</taxon>
        <taxon>Euteleostomi</taxon>
        <taxon>Actinopterygii</taxon>
        <taxon>Neopterygii</taxon>
        <taxon>Teleostei</taxon>
        <taxon>Neoteleostei</taxon>
        <taxon>Acanthomorphata</taxon>
        <taxon>Zeiogadaria</taxon>
        <taxon>Gadariae</taxon>
        <taxon>Gadiformes</taxon>
        <taxon>Muraenolepidoidei</taxon>
        <taxon>Muraenolepididae</taxon>
        <taxon>Muraenolepis</taxon>
    </lineage>
</organism>
<comment type="caution">
    <text evidence="5">The sequence shown here is derived from an EMBL/GenBank/DDBJ whole genome shotgun (WGS) entry which is preliminary data.</text>
</comment>
<evidence type="ECO:0000313" key="6">
    <source>
        <dbReference type="Proteomes" id="UP001148018"/>
    </source>
</evidence>
<keyword evidence="6" id="KW-1185">Reference proteome</keyword>
<dbReference type="EMBL" id="JANIIK010000042">
    <property type="protein sequence ID" value="KAJ3606126.1"/>
    <property type="molecule type" value="Genomic_DNA"/>
</dbReference>
<name>A0A9Q0EG28_9TELE</name>
<protein>
    <recommendedName>
        <fullName evidence="4">Translin-associated factor X-interacting protein 1 N-terminal domain-containing protein</fullName>
    </recommendedName>
</protein>
<proteinExistence type="predicted"/>
<accession>A0A9Q0EG28</accession>
<feature type="compositionally biased region" description="Basic and acidic residues" evidence="3">
    <location>
        <begin position="261"/>
        <end position="273"/>
    </location>
</feature>
<feature type="region of interest" description="Disordered" evidence="3">
    <location>
        <begin position="261"/>
        <end position="302"/>
    </location>
</feature>